<dbReference type="AlphaFoldDB" id="A0AAD6TCJ5"/>
<dbReference type="Proteomes" id="UP001218188">
    <property type="component" value="Unassembled WGS sequence"/>
</dbReference>
<evidence type="ECO:0000313" key="2">
    <source>
        <dbReference type="Proteomes" id="UP001218188"/>
    </source>
</evidence>
<protein>
    <submittedName>
        <fullName evidence="1">Uncharacterized protein</fullName>
    </submittedName>
</protein>
<organism evidence="1 2">
    <name type="scientific">Mycena alexandri</name>
    <dbReference type="NCBI Taxonomy" id="1745969"/>
    <lineage>
        <taxon>Eukaryota</taxon>
        <taxon>Fungi</taxon>
        <taxon>Dikarya</taxon>
        <taxon>Basidiomycota</taxon>
        <taxon>Agaricomycotina</taxon>
        <taxon>Agaricomycetes</taxon>
        <taxon>Agaricomycetidae</taxon>
        <taxon>Agaricales</taxon>
        <taxon>Marasmiineae</taxon>
        <taxon>Mycenaceae</taxon>
        <taxon>Mycena</taxon>
    </lineage>
</organism>
<comment type="caution">
    <text evidence="1">The sequence shown here is derived from an EMBL/GenBank/DDBJ whole genome shotgun (WGS) entry which is preliminary data.</text>
</comment>
<sequence>GTSGGSTVCAICLGIHEFVSKCRSKSLWNGSPARSSRDANGRLVNADGVNICLDFQKAGGCKGRPGPKHIHECSGCGSPNHGAAGCS</sequence>
<reference evidence="1" key="1">
    <citation type="submission" date="2023-03" db="EMBL/GenBank/DDBJ databases">
        <title>Massive genome expansion in bonnet fungi (Mycena s.s.) driven by repeated elements and novel gene families across ecological guilds.</title>
        <authorList>
            <consortium name="Lawrence Berkeley National Laboratory"/>
            <person name="Harder C.B."/>
            <person name="Miyauchi S."/>
            <person name="Viragh M."/>
            <person name="Kuo A."/>
            <person name="Thoen E."/>
            <person name="Andreopoulos B."/>
            <person name="Lu D."/>
            <person name="Skrede I."/>
            <person name="Drula E."/>
            <person name="Henrissat B."/>
            <person name="Morin E."/>
            <person name="Kohler A."/>
            <person name="Barry K."/>
            <person name="LaButti K."/>
            <person name="Morin E."/>
            <person name="Salamov A."/>
            <person name="Lipzen A."/>
            <person name="Mereny Z."/>
            <person name="Hegedus B."/>
            <person name="Baldrian P."/>
            <person name="Stursova M."/>
            <person name="Weitz H."/>
            <person name="Taylor A."/>
            <person name="Grigoriev I.V."/>
            <person name="Nagy L.G."/>
            <person name="Martin F."/>
            <person name="Kauserud H."/>
        </authorList>
    </citation>
    <scope>NUCLEOTIDE SEQUENCE</scope>
    <source>
        <strain evidence="1">CBHHK200</strain>
    </source>
</reference>
<feature type="non-terminal residue" evidence="1">
    <location>
        <position position="87"/>
    </location>
</feature>
<keyword evidence="2" id="KW-1185">Reference proteome</keyword>
<evidence type="ECO:0000313" key="1">
    <source>
        <dbReference type="EMBL" id="KAJ7042896.1"/>
    </source>
</evidence>
<dbReference type="EMBL" id="JARJCM010000011">
    <property type="protein sequence ID" value="KAJ7042896.1"/>
    <property type="molecule type" value="Genomic_DNA"/>
</dbReference>
<feature type="non-terminal residue" evidence="1">
    <location>
        <position position="1"/>
    </location>
</feature>
<accession>A0AAD6TCJ5</accession>
<gene>
    <name evidence="1" type="ORF">C8F04DRAFT_899463</name>
</gene>
<proteinExistence type="predicted"/>
<name>A0AAD6TCJ5_9AGAR</name>